<feature type="compositionally biased region" description="Basic residues" evidence="2">
    <location>
        <begin position="189"/>
        <end position="198"/>
    </location>
</feature>
<dbReference type="SUPFAM" id="SSF57845">
    <property type="entry name" value="B-box zinc-binding domain"/>
    <property type="match status" value="1"/>
</dbReference>
<dbReference type="EMBL" id="JAMSHJ010000007">
    <property type="protein sequence ID" value="KAI5383766.1"/>
    <property type="molecule type" value="Genomic_DNA"/>
</dbReference>
<evidence type="ECO:0000256" key="2">
    <source>
        <dbReference type="SAM" id="MobiDB-lite"/>
    </source>
</evidence>
<organism evidence="4 5">
    <name type="scientific">Pisum sativum</name>
    <name type="common">Garden pea</name>
    <name type="synonym">Lathyrus oleraceus</name>
    <dbReference type="NCBI Taxonomy" id="3888"/>
    <lineage>
        <taxon>Eukaryota</taxon>
        <taxon>Viridiplantae</taxon>
        <taxon>Streptophyta</taxon>
        <taxon>Embryophyta</taxon>
        <taxon>Tracheophyta</taxon>
        <taxon>Spermatophyta</taxon>
        <taxon>Magnoliopsida</taxon>
        <taxon>eudicotyledons</taxon>
        <taxon>Gunneridae</taxon>
        <taxon>Pentapetalae</taxon>
        <taxon>rosids</taxon>
        <taxon>fabids</taxon>
        <taxon>Fabales</taxon>
        <taxon>Fabaceae</taxon>
        <taxon>Papilionoideae</taxon>
        <taxon>50 kb inversion clade</taxon>
        <taxon>NPAAA clade</taxon>
        <taxon>Hologalegina</taxon>
        <taxon>IRL clade</taxon>
        <taxon>Fabeae</taxon>
        <taxon>Lathyrus</taxon>
    </lineage>
</organism>
<dbReference type="PROSITE" id="PS50119">
    <property type="entry name" value="ZF_BBOX"/>
    <property type="match status" value="1"/>
</dbReference>
<evidence type="ECO:0000256" key="1">
    <source>
        <dbReference type="PROSITE-ProRule" id="PRU00024"/>
    </source>
</evidence>
<keyword evidence="1" id="KW-0862">Zinc</keyword>
<feature type="domain" description="B box-type" evidence="3">
    <location>
        <begin position="28"/>
        <end position="67"/>
    </location>
</feature>
<dbReference type="PANTHER" id="PTHR31065:SF9">
    <property type="entry name" value="TRANSCRIPTION FACTOR FAMILY PROTEIN, PUTATIVE-RELATED"/>
    <property type="match status" value="1"/>
</dbReference>
<feature type="compositionally biased region" description="Pro residues" evidence="2">
    <location>
        <begin position="168"/>
        <end position="178"/>
    </location>
</feature>
<dbReference type="InterPro" id="IPR006734">
    <property type="entry name" value="PLATZ"/>
</dbReference>
<dbReference type="Pfam" id="PF04640">
    <property type="entry name" value="PLATZ"/>
    <property type="match status" value="1"/>
</dbReference>
<accession>A0A9D4ZSZ2</accession>
<reference evidence="4 5" key="1">
    <citation type="journal article" date="2022" name="Nat. Genet.">
        <title>Improved pea reference genome and pan-genome highlight genomic features and evolutionary characteristics.</title>
        <authorList>
            <person name="Yang T."/>
            <person name="Liu R."/>
            <person name="Luo Y."/>
            <person name="Hu S."/>
            <person name="Wang D."/>
            <person name="Wang C."/>
            <person name="Pandey M.K."/>
            <person name="Ge S."/>
            <person name="Xu Q."/>
            <person name="Li N."/>
            <person name="Li G."/>
            <person name="Huang Y."/>
            <person name="Saxena R.K."/>
            <person name="Ji Y."/>
            <person name="Li M."/>
            <person name="Yan X."/>
            <person name="He Y."/>
            <person name="Liu Y."/>
            <person name="Wang X."/>
            <person name="Xiang C."/>
            <person name="Varshney R.K."/>
            <person name="Ding H."/>
            <person name="Gao S."/>
            <person name="Zong X."/>
        </authorList>
    </citation>
    <scope>NUCLEOTIDE SEQUENCE [LARGE SCALE GENOMIC DNA]</scope>
    <source>
        <strain evidence="4 5">cv. Zhongwan 6</strain>
    </source>
</reference>
<dbReference type="AlphaFoldDB" id="A0A9D4ZSZ2"/>
<evidence type="ECO:0000313" key="5">
    <source>
        <dbReference type="Proteomes" id="UP001058974"/>
    </source>
</evidence>
<gene>
    <name evidence="4" type="ORF">KIW84_070938</name>
</gene>
<dbReference type="CDD" id="cd19756">
    <property type="entry name" value="Bbox2"/>
    <property type="match status" value="1"/>
</dbReference>
<protein>
    <recommendedName>
        <fullName evidence="3">B box-type domain-containing protein</fullName>
    </recommendedName>
</protein>
<keyword evidence="1" id="KW-0479">Metal-binding</keyword>
<evidence type="ECO:0000259" key="3">
    <source>
        <dbReference type="PROSITE" id="PS50119"/>
    </source>
</evidence>
<evidence type="ECO:0000313" key="4">
    <source>
        <dbReference type="EMBL" id="KAI5383766.1"/>
    </source>
</evidence>
<keyword evidence="1" id="KW-0863">Zinc-finger</keyword>
<dbReference type="OrthoDB" id="670813at2759"/>
<dbReference type="Proteomes" id="UP001058974">
    <property type="component" value="Chromosome 7"/>
</dbReference>
<dbReference type="Gene3D" id="3.30.160.60">
    <property type="entry name" value="Classic Zinc Finger"/>
    <property type="match status" value="1"/>
</dbReference>
<dbReference type="InterPro" id="IPR000315">
    <property type="entry name" value="Znf_B-box"/>
</dbReference>
<feature type="region of interest" description="Disordered" evidence="2">
    <location>
        <begin position="144"/>
        <end position="204"/>
    </location>
</feature>
<comment type="caution">
    <text evidence="4">The sequence shown here is derived from an EMBL/GenBank/DDBJ whole genome shotgun (WGS) entry which is preliminary data.</text>
</comment>
<dbReference type="GO" id="GO:0008270">
    <property type="term" value="F:zinc ion binding"/>
    <property type="evidence" value="ECO:0007669"/>
    <property type="project" value="UniProtKB-KW"/>
</dbReference>
<keyword evidence="5" id="KW-1185">Reference proteome</keyword>
<proteinExistence type="predicted"/>
<dbReference type="PANTHER" id="PTHR31065">
    <property type="entry name" value="PLATZ TRANSCRIPTION FACTOR FAMILY PROTEIN"/>
    <property type="match status" value="1"/>
</dbReference>
<dbReference type="Gramene" id="Psat07G0093800-T1">
    <property type="protein sequence ID" value="KAI5383766.1"/>
    <property type="gene ID" value="KIW84_070938"/>
</dbReference>
<feature type="compositionally biased region" description="Low complexity" evidence="2">
    <location>
        <begin position="153"/>
        <end position="167"/>
    </location>
</feature>
<name>A0A9D4ZSZ2_PEA</name>
<sequence>MDQHVTQSNVKKPVWIEDFLEGNFFDSCSLHQTRKNELNKYCIYCNKLCCQFCVSFGLHRHHKMLKVSRHAYKDVVSLGAMEKYFDCSQIQTYKCNRRVVISLNPLQLNEPSSNVEESCKACNKKLNDPHLYSYCSISCKNEALSKKPEPEDPASIIIIESSSEPSMESPPHPLPLRRPPQEITSEPSKRKRRRKGSPHRSPLF</sequence>